<dbReference type="Gene3D" id="3.50.50.60">
    <property type="entry name" value="FAD/NAD(P)-binding domain"/>
    <property type="match status" value="1"/>
</dbReference>
<dbReference type="GO" id="GO:0016614">
    <property type="term" value="F:oxidoreductase activity, acting on CH-OH group of donors"/>
    <property type="evidence" value="ECO:0007669"/>
    <property type="project" value="InterPro"/>
</dbReference>
<dbReference type="InterPro" id="IPR007867">
    <property type="entry name" value="GMC_OxRtase_C"/>
</dbReference>
<evidence type="ECO:0000256" key="1">
    <source>
        <dbReference type="ARBA" id="ARBA00010790"/>
    </source>
</evidence>
<keyword evidence="3" id="KW-0732">Signal</keyword>
<dbReference type="Pfam" id="PF05199">
    <property type="entry name" value="GMC_oxred_C"/>
    <property type="match status" value="1"/>
</dbReference>
<dbReference type="SUPFAM" id="SSF54373">
    <property type="entry name" value="FAD-linked reductases, C-terminal domain"/>
    <property type="match status" value="1"/>
</dbReference>
<comment type="similarity">
    <text evidence="1">Belongs to the GMC oxidoreductase family.</text>
</comment>
<feature type="binding site" evidence="2">
    <location>
        <position position="183"/>
    </location>
    <ligand>
        <name>FAD</name>
        <dbReference type="ChEBI" id="CHEBI:57692"/>
    </ligand>
</feature>
<dbReference type="InParanoid" id="A0A2J7QH55"/>
<comment type="caution">
    <text evidence="5">The sequence shown here is derived from an EMBL/GenBank/DDBJ whole genome shotgun (WGS) entry which is preliminary data.</text>
</comment>
<dbReference type="Proteomes" id="UP000235965">
    <property type="component" value="Unassembled WGS sequence"/>
</dbReference>
<dbReference type="PANTHER" id="PTHR11552">
    <property type="entry name" value="GLUCOSE-METHANOL-CHOLINE GMC OXIDOREDUCTASE"/>
    <property type="match status" value="1"/>
</dbReference>
<feature type="signal peptide" evidence="3">
    <location>
        <begin position="1"/>
        <end position="22"/>
    </location>
</feature>
<dbReference type="Pfam" id="PF00732">
    <property type="entry name" value="GMC_oxred_N"/>
    <property type="match status" value="1"/>
</dbReference>
<dbReference type="EMBL" id="NEVH01014358">
    <property type="protein sequence ID" value="PNF27893.1"/>
    <property type="molecule type" value="Genomic_DNA"/>
</dbReference>
<dbReference type="PIRSF" id="PIRSF000137">
    <property type="entry name" value="Alcohol_oxidase"/>
    <property type="match status" value="1"/>
</dbReference>
<gene>
    <name evidence="5" type="primary">Gld_33</name>
    <name evidence="5" type="ORF">B7P43_G08303</name>
</gene>
<evidence type="ECO:0000256" key="2">
    <source>
        <dbReference type="PIRSR" id="PIRSR000137-2"/>
    </source>
</evidence>
<dbReference type="InterPro" id="IPR036188">
    <property type="entry name" value="FAD/NAD-bd_sf"/>
</dbReference>
<organism evidence="5 6">
    <name type="scientific">Cryptotermes secundus</name>
    <dbReference type="NCBI Taxonomy" id="105785"/>
    <lineage>
        <taxon>Eukaryota</taxon>
        <taxon>Metazoa</taxon>
        <taxon>Ecdysozoa</taxon>
        <taxon>Arthropoda</taxon>
        <taxon>Hexapoda</taxon>
        <taxon>Insecta</taxon>
        <taxon>Pterygota</taxon>
        <taxon>Neoptera</taxon>
        <taxon>Polyneoptera</taxon>
        <taxon>Dictyoptera</taxon>
        <taxon>Blattodea</taxon>
        <taxon>Blattoidea</taxon>
        <taxon>Termitoidae</taxon>
        <taxon>Kalotermitidae</taxon>
        <taxon>Cryptotermitinae</taxon>
        <taxon>Cryptotermes</taxon>
    </lineage>
</organism>
<evidence type="ECO:0000313" key="5">
    <source>
        <dbReference type="EMBL" id="PNF27893.1"/>
    </source>
</evidence>
<comment type="cofactor">
    <cofactor evidence="2">
        <name>FAD</name>
        <dbReference type="ChEBI" id="CHEBI:57692"/>
    </cofactor>
</comment>
<feature type="binding site" evidence="2">
    <location>
        <position position="187"/>
    </location>
    <ligand>
        <name>FAD</name>
        <dbReference type="ChEBI" id="CHEBI:57692"/>
    </ligand>
</feature>
<reference evidence="5 6" key="1">
    <citation type="submission" date="2017-12" db="EMBL/GenBank/DDBJ databases">
        <title>Hemimetabolous genomes reveal molecular basis of termite eusociality.</title>
        <authorList>
            <person name="Harrison M.C."/>
            <person name="Jongepier E."/>
            <person name="Robertson H.M."/>
            <person name="Arning N."/>
            <person name="Bitard-Feildel T."/>
            <person name="Chao H."/>
            <person name="Childers C.P."/>
            <person name="Dinh H."/>
            <person name="Doddapaneni H."/>
            <person name="Dugan S."/>
            <person name="Gowin J."/>
            <person name="Greiner C."/>
            <person name="Han Y."/>
            <person name="Hu H."/>
            <person name="Hughes D.S.T."/>
            <person name="Huylmans A.-K."/>
            <person name="Kemena C."/>
            <person name="Kremer L.P.M."/>
            <person name="Lee S.L."/>
            <person name="Lopez-Ezquerra A."/>
            <person name="Mallet L."/>
            <person name="Monroy-Kuhn J.M."/>
            <person name="Moser A."/>
            <person name="Murali S.C."/>
            <person name="Muzny D.M."/>
            <person name="Otani S."/>
            <person name="Piulachs M.-D."/>
            <person name="Poelchau M."/>
            <person name="Qu J."/>
            <person name="Schaub F."/>
            <person name="Wada-Katsumata A."/>
            <person name="Worley K.C."/>
            <person name="Xie Q."/>
            <person name="Ylla G."/>
            <person name="Poulsen M."/>
            <person name="Gibbs R.A."/>
            <person name="Schal C."/>
            <person name="Richards S."/>
            <person name="Belles X."/>
            <person name="Korb J."/>
            <person name="Bornberg-Bauer E."/>
        </authorList>
    </citation>
    <scope>NUCLEOTIDE SEQUENCE [LARGE SCALE GENOMIC DNA]</scope>
    <source>
        <tissue evidence="5">Whole body</tissue>
    </source>
</reference>
<evidence type="ECO:0000313" key="6">
    <source>
        <dbReference type="Proteomes" id="UP000235965"/>
    </source>
</evidence>
<name>A0A2J7QH55_9NEOP</name>
<proteinExistence type="inferred from homology"/>
<keyword evidence="6" id="KW-1185">Reference proteome</keyword>
<keyword evidence="2" id="KW-0274">FAD</keyword>
<feature type="binding site" evidence="2">
    <location>
        <position position="322"/>
    </location>
    <ligand>
        <name>FAD</name>
        <dbReference type="ChEBI" id="CHEBI:57692"/>
    </ligand>
</feature>
<dbReference type="PROSITE" id="PS00624">
    <property type="entry name" value="GMC_OXRED_2"/>
    <property type="match status" value="1"/>
</dbReference>
<protein>
    <submittedName>
        <fullName evidence="5">Glucose dehydrogenase [FAD, quinone]</fullName>
    </submittedName>
</protein>
<keyword evidence="2" id="KW-0285">Flavoprotein</keyword>
<accession>A0A2J7QH55</accession>
<dbReference type="SUPFAM" id="SSF51905">
    <property type="entry name" value="FAD/NAD(P)-binding domain"/>
    <property type="match status" value="1"/>
</dbReference>
<feature type="domain" description="Glucose-methanol-choline oxidoreductase N-terminal" evidence="4">
    <location>
        <begin position="359"/>
        <end position="373"/>
    </location>
</feature>
<dbReference type="AlphaFoldDB" id="A0A2J7QH55"/>
<dbReference type="OrthoDB" id="269227at2759"/>
<dbReference type="PANTHER" id="PTHR11552:SF217">
    <property type="entry name" value="GLUCOSE DEHYDROGENASE [FAD, QUINONE]"/>
    <property type="match status" value="1"/>
</dbReference>
<dbReference type="InterPro" id="IPR012132">
    <property type="entry name" value="GMC_OxRdtase"/>
</dbReference>
<evidence type="ECO:0000256" key="3">
    <source>
        <dbReference type="SAM" id="SignalP"/>
    </source>
</evidence>
<evidence type="ECO:0000259" key="4">
    <source>
        <dbReference type="PROSITE" id="PS00624"/>
    </source>
</evidence>
<feature type="chain" id="PRO_5014332250" evidence="3">
    <location>
        <begin position="23"/>
        <end position="662"/>
    </location>
</feature>
<dbReference type="Gene3D" id="3.30.560.10">
    <property type="entry name" value="Glucose Oxidase, domain 3"/>
    <property type="match status" value="1"/>
</dbReference>
<sequence length="662" mass="73416">MERQLVFSALCALVLLVLDASCQKNYTKRLQTYVDSFSCKSDCVCSTLEVPSLAGACGFSNNPFFMTTVERLLAKQCDLVDPLSCPAASNRLTEQEEVDFVVIGAGTAGCVVANRLTEEKDWKVALLEAGGPEPIGTQYPGSYFSYSRPPPNSTINWNFETEPQQNACLGRPEGKCLWPRGRVMGGTGVLNGMMYMRGNPKDYDYWAEAGNTGWDFKSVLPYFLKSEDNLQIGDVYKKEYHGTGGYLTISQFNDHPKLAEDIMKAAAELGYRSNVDLNGEDPIGYTIAQANNRDGARLSTNKAFISPILDRSNLFVSTESMVTKIIINKRTKKVKGVEYVKDGEHKTIKVKKEVILSAGAVQSPQILMLSGIGPKKHLHEVGVPVILNSPSVGKNLMNHVSYSVNFIVKNASNFEDLNMDTVTQYLNTRNGPMSSTGMSQVTGLIRSKYAEPGLQDIQMFFEGFLGNCSETGENTEPLTTGQRRFVTFTPTLLVPRSRGYVKLRNKNVYSHPILELNYLSYKSEIDVLVDGIRKAIELSKTNALKQYQLELDRTHVKGCEKYTFDTDEYWQCAVRYMTNAENHQSGTCTMGPSSKEAVVDSTLKVHGITGLRIIDSSIMPNVTRGNVNGPIIMIAEKGSDLIKAYWKAELKSLPTEDSLNHF</sequence>
<dbReference type="STRING" id="105785.A0A2J7QH55"/>
<dbReference type="InterPro" id="IPR000172">
    <property type="entry name" value="GMC_OxRdtase_N"/>
</dbReference>
<dbReference type="GO" id="GO:0050660">
    <property type="term" value="F:flavin adenine dinucleotide binding"/>
    <property type="evidence" value="ECO:0007669"/>
    <property type="project" value="InterPro"/>
</dbReference>